<dbReference type="Gene3D" id="3.50.50.60">
    <property type="entry name" value="FAD/NAD(P)-binding domain"/>
    <property type="match status" value="3"/>
</dbReference>
<evidence type="ECO:0000259" key="6">
    <source>
        <dbReference type="Pfam" id="PF00732"/>
    </source>
</evidence>
<dbReference type="AlphaFoldDB" id="A0A5C5GJQ8"/>
<accession>A0A5C5GJQ8</accession>
<dbReference type="Pfam" id="PF00732">
    <property type="entry name" value="GMC_oxred_N"/>
    <property type="match status" value="1"/>
</dbReference>
<evidence type="ECO:0000259" key="7">
    <source>
        <dbReference type="Pfam" id="PF05199"/>
    </source>
</evidence>
<name>A0A5C5GJQ8_9RHOB</name>
<dbReference type="InterPro" id="IPR051473">
    <property type="entry name" value="P2Ox-like"/>
</dbReference>
<dbReference type="Pfam" id="PF05199">
    <property type="entry name" value="GMC_oxred_C"/>
    <property type="match status" value="1"/>
</dbReference>
<dbReference type="InterPro" id="IPR007867">
    <property type="entry name" value="GMC_OxRtase_C"/>
</dbReference>
<dbReference type="PANTHER" id="PTHR42784:SF1">
    <property type="entry name" value="PYRANOSE 2-OXIDASE"/>
    <property type="match status" value="1"/>
</dbReference>
<evidence type="ECO:0000256" key="2">
    <source>
        <dbReference type="ARBA" id="ARBA00010790"/>
    </source>
</evidence>
<feature type="domain" description="Glucose-methanol-choline oxidoreductase C-terminal" evidence="7">
    <location>
        <begin position="370"/>
        <end position="481"/>
    </location>
</feature>
<evidence type="ECO:0000313" key="8">
    <source>
        <dbReference type="EMBL" id="TNY33686.1"/>
    </source>
</evidence>
<evidence type="ECO:0000256" key="3">
    <source>
        <dbReference type="ARBA" id="ARBA00022630"/>
    </source>
</evidence>
<protein>
    <submittedName>
        <fullName evidence="8">Choline dehydrogenase</fullName>
    </submittedName>
</protein>
<keyword evidence="4" id="KW-0274">FAD</keyword>
<evidence type="ECO:0000256" key="4">
    <source>
        <dbReference type="ARBA" id="ARBA00022827"/>
    </source>
</evidence>
<keyword evidence="9" id="KW-1185">Reference proteome</keyword>
<proteinExistence type="inferred from homology"/>
<dbReference type="InterPro" id="IPR036188">
    <property type="entry name" value="FAD/NAD-bd_sf"/>
</dbReference>
<keyword evidence="3" id="KW-0285">Flavoprotein</keyword>
<dbReference type="PANTHER" id="PTHR42784">
    <property type="entry name" value="PYRANOSE 2-OXIDASE"/>
    <property type="match status" value="1"/>
</dbReference>
<evidence type="ECO:0000256" key="1">
    <source>
        <dbReference type="ARBA" id="ARBA00001974"/>
    </source>
</evidence>
<comment type="caution">
    <text evidence="8">The sequence shown here is derived from an EMBL/GenBank/DDBJ whole genome shotgun (WGS) entry which is preliminary data.</text>
</comment>
<dbReference type="RefSeq" id="WP_140194374.1">
    <property type="nucleotide sequence ID" value="NZ_CP065915.1"/>
</dbReference>
<dbReference type="SUPFAM" id="SSF51905">
    <property type="entry name" value="FAD/NAD(P)-binding domain"/>
    <property type="match status" value="1"/>
</dbReference>
<dbReference type="SUPFAM" id="SSF54373">
    <property type="entry name" value="FAD-linked reductases, C-terminal domain"/>
    <property type="match status" value="1"/>
</dbReference>
<keyword evidence="5" id="KW-0560">Oxidoreductase</keyword>
<dbReference type="EMBL" id="VFFF01000001">
    <property type="protein sequence ID" value="TNY33686.1"/>
    <property type="molecule type" value="Genomic_DNA"/>
</dbReference>
<dbReference type="InterPro" id="IPR000172">
    <property type="entry name" value="GMC_OxRdtase_N"/>
</dbReference>
<organism evidence="8 9">
    <name type="scientific">Pelagovum pacificum</name>
    <dbReference type="NCBI Taxonomy" id="2588711"/>
    <lineage>
        <taxon>Bacteria</taxon>
        <taxon>Pseudomonadati</taxon>
        <taxon>Pseudomonadota</taxon>
        <taxon>Alphaproteobacteria</taxon>
        <taxon>Rhodobacterales</taxon>
        <taxon>Paracoccaceae</taxon>
        <taxon>Pelagovum</taxon>
    </lineage>
</organism>
<dbReference type="Proteomes" id="UP000314011">
    <property type="component" value="Unassembled WGS sequence"/>
</dbReference>
<dbReference type="GO" id="GO:0016614">
    <property type="term" value="F:oxidoreductase activity, acting on CH-OH group of donors"/>
    <property type="evidence" value="ECO:0007669"/>
    <property type="project" value="InterPro"/>
</dbReference>
<dbReference type="OrthoDB" id="9798604at2"/>
<gene>
    <name evidence="8" type="ORF">FHY64_10565</name>
</gene>
<reference evidence="8 9" key="1">
    <citation type="submission" date="2019-06" db="EMBL/GenBank/DDBJ databases">
        <title>Genome of new Rhodobacteraceae sp. SM1903.</title>
        <authorList>
            <person name="Ren X."/>
        </authorList>
    </citation>
    <scope>NUCLEOTIDE SEQUENCE [LARGE SCALE GENOMIC DNA]</scope>
    <source>
        <strain evidence="8 9">SM1903</strain>
    </source>
</reference>
<sequence>MQPHSADVVIVGSGPTGAAYARIIRRDWPEARILMVEAGPQTAPRPGTHVANMTPGDRAVAELASQGPTRDAYAPITREEWLARHAGSHDGSLLRRQGLFMSNDDPAEDGVFAGFAAAAVGGMATQWTSGCPHPSLAERPPFIDASEMDAALHLASELLGSEPDINPNDPAADALRAKLAEHFDDGRPQDRRVQPMPLAMHRTQYGIVTHGIETILGDMLDEPEETFRILSETACRRIIHDNGRATGVVLCRPGTDDTYEVKAGSVVVACDSLHSPQLLWASGIRPDALGRNINDHYQVTRLIQGDFGGPMRSMSWIPRIDPWPFSVTISGAEERQLPFPLDEPVEDRLIFIGVFVASDITPENRIVFDDSKTDWKGLPSFSIRARPTEGDLARIEQGRALSDEITSLLGRPVPGLAATVLPIGSSLHYQGTIRMGETDDGTSVCDRDSRVWGFENLHVAGNGVIPTITATNPTPYSVALATLGARRIAAEKRSV</sequence>
<comment type="cofactor">
    <cofactor evidence="1">
        <name>FAD</name>
        <dbReference type="ChEBI" id="CHEBI:57692"/>
    </cofactor>
</comment>
<feature type="domain" description="Glucose-methanol-choline oxidoreductase N-terminal" evidence="6">
    <location>
        <begin position="224"/>
        <end position="297"/>
    </location>
</feature>
<dbReference type="GO" id="GO:0050660">
    <property type="term" value="F:flavin adenine dinucleotide binding"/>
    <property type="evidence" value="ECO:0007669"/>
    <property type="project" value="InterPro"/>
</dbReference>
<comment type="similarity">
    <text evidence="2">Belongs to the GMC oxidoreductase family.</text>
</comment>
<evidence type="ECO:0000256" key="5">
    <source>
        <dbReference type="ARBA" id="ARBA00023002"/>
    </source>
</evidence>
<evidence type="ECO:0000313" key="9">
    <source>
        <dbReference type="Proteomes" id="UP000314011"/>
    </source>
</evidence>